<keyword evidence="1" id="KW-0808">Transferase</keyword>
<evidence type="ECO:0000256" key="2">
    <source>
        <dbReference type="ARBA" id="ARBA00022741"/>
    </source>
</evidence>
<evidence type="ECO:0008006" key="9">
    <source>
        <dbReference type="Google" id="ProtNLM"/>
    </source>
</evidence>
<evidence type="ECO:0000313" key="8">
    <source>
        <dbReference type="EMBL" id="SVA06079.1"/>
    </source>
</evidence>
<dbReference type="SUPFAM" id="SSF55060">
    <property type="entry name" value="GHMP Kinase, C-terminal domain"/>
    <property type="match status" value="1"/>
</dbReference>
<dbReference type="InterPro" id="IPR006204">
    <property type="entry name" value="GHMP_kinase_N_dom"/>
</dbReference>
<evidence type="ECO:0000256" key="4">
    <source>
        <dbReference type="ARBA" id="ARBA00022840"/>
    </source>
</evidence>
<keyword evidence="4" id="KW-0067">ATP-binding</keyword>
<sequence>MIISRTPFRISFFGGGTDYPAWYSENPGAVLATTINKYCYISCRPLPPFFEHKYRVVYSKVETVKEKNEIQHPVIRAAIDLMGINEGLEIHHDGDLPARTGLGSSSSFSVGMLHTLFALKGIMPTRQQLALNAIHLERDILKESVGSQDQVLASIGGFNRIDFFNDNTYRETPITINPERIKELKSHLMFFFTGISRYSSEIAKKKVENFPNRKKQLTTMYQMVEEAITILNSKNTAIDEFGQLLNESWMLKRNICDSISTSHIDEIYDAARSVGAIGGKILGAGGGGFMILFAKPEHQSGIKKRLNDLLYVPFDFEHSGSQIILNQQT</sequence>
<dbReference type="GO" id="GO:0005524">
    <property type="term" value="F:ATP binding"/>
    <property type="evidence" value="ECO:0007669"/>
    <property type="project" value="UniProtKB-KW"/>
</dbReference>
<dbReference type="InterPro" id="IPR020568">
    <property type="entry name" value="Ribosomal_Su5_D2-typ_SF"/>
</dbReference>
<protein>
    <recommendedName>
        <fullName evidence="9">GHMP kinase N-terminal domain-containing protein</fullName>
    </recommendedName>
</protein>
<dbReference type="EMBL" id="UINC01003409">
    <property type="protein sequence ID" value="SVA06079.1"/>
    <property type="molecule type" value="Genomic_DNA"/>
</dbReference>
<proteinExistence type="inferred from homology"/>
<dbReference type="PANTHER" id="PTHR32463:SF0">
    <property type="entry name" value="L-FUCOSE KINASE"/>
    <property type="match status" value="1"/>
</dbReference>
<name>A0A381SRF4_9ZZZZ</name>
<dbReference type="AlphaFoldDB" id="A0A381SRF4"/>
<dbReference type="InterPro" id="IPR052203">
    <property type="entry name" value="GHMP_Kinase-Related"/>
</dbReference>
<organism evidence="8">
    <name type="scientific">marine metagenome</name>
    <dbReference type="NCBI Taxonomy" id="408172"/>
    <lineage>
        <taxon>unclassified sequences</taxon>
        <taxon>metagenomes</taxon>
        <taxon>ecological metagenomes</taxon>
    </lineage>
</organism>
<dbReference type="InterPro" id="IPR001174">
    <property type="entry name" value="HddA/FKP"/>
</dbReference>
<dbReference type="InterPro" id="IPR014606">
    <property type="entry name" value="Heptose_7-P_kinase"/>
</dbReference>
<dbReference type="GO" id="GO:0050201">
    <property type="term" value="F:fucokinase activity"/>
    <property type="evidence" value="ECO:0007669"/>
    <property type="project" value="TreeGrafter"/>
</dbReference>
<gene>
    <name evidence="8" type="ORF">METZ01_LOCUS58933</name>
</gene>
<dbReference type="Pfam" id="PF08544">
    <property type="entry name" value="GHMP_kinases_C"/>
    <property type="match status" value="1"/>
</dbReference>
<comment type="similarity">
    <text evidence="5">Belongs to the GHMP kinase family.</text>
</comment>
<dbReference type="SUPFAM" id="SSF54211">
    <property type="entry name" value="Ribosomal protein S5 domain 2-like"/>
    <property type="match status" value="1"/>
</dbReference>
<evidence type="ECO:0000259" key="6">
    <source>
        <dbReference type="Pfam" id="PF00288"/>
    </source>
</evidence>
<evidence type="ECO:0000256" key="3">
    <source>
        <dbReference type="ARBA" id="ARBA00022777"/>
    </source>
</evidence>
<dbReference type="PIRSF" id="PIRSF036406">
    <property type="entry name" value="Hept_kin"/>
    <property type="match status" value="1"/>
</dbReference>
<reference evidence="8" key="1">
    <citation type="submission" date="2018-05" db="EMBL/GenBank/DDBJ databases">
        <authorList>
            <person name="Lanie J.A."/>
            <person name="Ng W.-L."/>
            <person name="Kazmierczak K.M."/>
            <person name="Andrzejewski T.M."/>
            <person name="Davidsen T.M."/>
            <person name="Wayne K.J."/>
            <person name="Tettelin H."/>
            <person name="Glass J.I."/>
            <person name="Rusch D."/>
            <person name="Podicherti R."/>
            <person name="Tsui H.-C.T."/>
            <person name="Winkler M.E."/>
        </authorList>
    </citation>
    <scope>NUCLEOTIDE SEQUENCE</scope>
</reference>
<dbReference type="InterPro" id="IPR013750">
    <property type="entry name" value="GHMP_kinase_C_dom"/>
</dbReference>
<feature type="domain" description="GHMP kinase N-terminal" evidence="6">
    <location>
        <begin position="78"/>
        <end position="157"/>
    </location>
</feature>
<dbReference type="PRINTS" id="PR00960">
    <property type="entry name" value="LMBPPROTEIN"/>
</dbReference>
<evidence type="ECO:0000256" key="5">
    <source>
        <dbReference type="ARBA" id="ARBA00038121"/>
    </source>
</evidence>
<dbReference type="GO" id="GO:0042352">
    <property type="term" value="P:GDP-L-fucose salvage"/>
    <property type="evidence" value="ECO:0007669"/>
    <property type="project" value="TreeGrafter"/>
</dbReference>
<dbReference type="PANTHER" id="PTHR32463">
    <property type="entry name" value="L-FUCOSE KINASE"/>
    <property type="match status" value="1"/>
</dbReference>
<keyword evidence="3" id="KW-0418">Kinase</keyword>
<accession>A0A381SRF4</accession>
<evidence type="ECO:0000256" key="1">
    <source>
        <dbReference type="ARBA" id="ARBA00022679"/>
    </source>
</evidence>
<dbReference type="Gene3D" id="3.30.230.120">
    <property type="match status" value="1"/>
</dbReference>
<evidence type="ECO:0000259" key="7">
    <source>
        <dbReference type="Pfam" id="PF08544"/>
    </source>
</evidence>
<keyword evidence="2" id="KW-0547">Nucleotide-binding</keyword>
<feature type="domain" description="GHMP kinase C-terminal" evidence="7">
    <location>
        <begin position="236"/>
        <end position="308"/>
    </location>
</feature>
<dbReference type="Pfam" id="PF00288">
    <property type="entry name" value="GHMP_kinases_N"/>
    <property type="match status" value="1"/>
</dbReference>
<dbReference type="InterPro" id="IPR036554">
    <property type="entry name" value="GHMP_kinase_C_sf"/>
</dbReference>